<name>A0A6M3M4R5_9ZZZZ</name>
<dbReference type="GO" id="GO:0016740">
    <property type="term" value="F:transferase activity"/>
    <property type="evidence" value="ECO:0007669"/>
    <property type="project" value="UniProtKB-KW"/>
</dbReference>
<sequence length="259" mass="30114">MLAQEKEKKLLSIVIPVHDSQDYTRECIEAIYQCTRDYEVVVVDNGSREPVPFGGKIIRNEENLGFPKAVNQGINAATGDFICVINNDCVVTPHWWDYIQEHMVNGADLVGPMTNKISGPQQIHVPIYNNMEELGRVAGVFHAENFHKYMYFYRLVGFCLVFRRSVIDRIGSFDEQFGMGNFEDDDFCFRAVEAGFQLRIAQDTYVHHYGSITHHAMDVEYDKLLKENMVKFTKKWGKKLEEGLITNKEEDYYEKERRF</sequence>
<evidence type="ECO:0000313" key="2">
    <source>
        <dbReference type="EMBL" id="QJB02298.1"/>
    </source>
</evidence>
<evidence type="ECO:0000259" key="1">
    <source>
        <dbReference type="Pfam" id="PF00535"/>
    </source>
</evidence>
<proteinExistence type="predicted"/>
<dbReference type="SUPFAM" id="SSF53448">
    <property type="entry name" value="Nucleotide-diphospho-sugar transferases"/>
    <property type="match status" value="1"/>
</dbReference>
<dbReference type="Gene3D" id="3.90.550.10">
    <property type="entry name" value="Spore Coat Polysaccharide Biosynthesis Protein SpsA, Chain A"/>
    <property type="match status" value="1"/>
</dbReference>
<keyword evidence="2" id="KW-0808">Transferase</keyword>
<dbReference type="AlphaFoldDB" id="A0A6M3M4R5"/>
<organism evidence="2">
    <name type="scientific">viral metagenome</name>
    <dbReference type="NCBI Taxonomy" id="1070528"/>
    <lineage>
        <taxon>unclassified sequences</taxon>
        <taxon>metagenomes</taxon>
        <taxon>organismal metagenomes</taxon>
    </lineage>
</organism>
<accession>A0A6M3M4R5</accession>
<reference evidence="2" key="1">
    <citation type="submission" date="2020-03" db="EMBL/GenBank/DDBJ databases">
        <title>The deep terrestrial virosphere.</title>
        <authorList>
            <person name="Holmfeldt K."/>
            <person name="Nilsson E."/>
            <person name="Simone D."/>
            <person name="Lopez-Fernandez M."/>
            <person name="Wu X."/>
            <person name="de Brujin I."/>
            <person name="Lundin D."/>
            <person name="Andersson A."/>
            <person name="Bertilsson S."/>
            <person name="Dopson M."/>
        </authorList>
    </citation>
    <scope>NUCLEOTIDE SEQUENCE</scope>
    <source>
        <strain evidence="2">MM171B01370</strain>
    </source>
</reference>
<dbReference type="PANTHER" id="PTHR43179:SF7">
    <property type="entry name" value="RHAMNOSYLTRANSFERASE WBBL"/>
    <property type="match status" value="1"/>
</dbReference>
<dbReference type="PANTHER" id="PTHR43179">
    <property type="entry name" value="RHAMNOSYLTRANSFERASE WBBL"/>
    <property type="match status" value="1"/>
</dbReference>
<gene>
    <name evidence="2" type="ORF">MM171B01370_0003</name>
</gene>
<protein>
    <submittedName>
        <fullName evidence="2">Putative glycosyltransferase</fullName>
    </submittedName>
</protein>
<feature type="domain" description="Glycosyltransferase 2-like" evidence="1">
    <location>
        <begin position="12"/>
        <end position="170"/>
    </location>
</feature>
<dbReference type="Pfam" id="PF00535">
    <property type="entry name" value="Glycos_transf_2"/>
    <property type="match status" value="1"/>
</dbReference>
<dbReference type="InterPro" id="IPR001173">
    <property type="entry name" value="Glyco_trans_2-like"/>
</dbReference>
<dbReference type="EMBL" id="MT143773">
    <property type="protein sequence ID" value="QJB02298.1"/>
    <property type="molecule type" value="Genomic_DNA"/>
</dbReference>
<dbReference type="InterPro" id="IPR029044">
    <property type="entry name" value="Nucleotide-diphossugar_trans"/>
</dbReference>